<proteinExistence type="predicted"/>
<feature type="transmembrane region" description="Helical" evidence="2">
    <location>
        <begin position="499"/>
        <end position="521"/>
    </location>
</feature>
<feature type="transmembrane region" description="Helical" evidence="2">
    <location>
        <begin position="110"/>
        <end position="136"/>
    </location>
</feature>
<feature type="transmembrane region" description="Helical" evidence="2">
    <location>
        <begin position="175"/>
        <end position="200"/>
    </location>
</feature>
<evidence type="ECO:0000313" key="4">
    <source>
        <dbReference type="Proteomes" id="UP001172102"/>
    </source>
</evidence>
<feature type="region of interest" description="Disordered" evidence="1">
    <location>
        <begin position="674"/>
        <end position="698"/>
    </location>
</feature>
<keyword evidence="2" id="KW-1133">Transmembrane helix</keyword>
<protein>
    <submittedName>
        <fullName evidence="3">Uncharacterized protein</fullName>
    </submittedName>
</protein>
<feature type="compositionally biased region" description="Polar residues" evidence="1">
    <location>
        <begin position="39"/>
        <end position="55"/>
    </location>
</feature>
<name>A0AA40APB2_9PEZI</name>
<dbReference type="PANTHER" id="PTHR37544:SF3">
    <property type="entry name" value="SPRAY"/>
    <property type="match status" value="1"/>
</dbReference>
<keyword evidence="2" id="KW-0472">Membrane</keyword>
<feature type="transmembrane region" description="Helical" evidence="2">
    <location>
        <begin position="468"/>
        <end position="487"/>
    </location>
</feature>
<accession>A0AA40APB2</accession>
<feature type="compositionally biased region" description="Basic and acidic residues" evidence="1">
    <location>
        <begin position="10"/>
        <end position="25"/>
    </location>
</feature>
<dbReference type="AlphaFoldDB" id="A0AA40APB2"/>
<dbReference type="Pfam" id="PF11915">
    <property type="entry name" value="DUF3433"/>
    <property type="match status" value="2"/>
</dbReference>
<dbReference type="Proteomes" id="UP001172102">
    <property type="component" value="Unassembled WGS sequence"/>
</dbReference>
<evidence type="ECO:0000256" key="1">
    <source>
        <dbReference type="SAM" id="MobiDB-lite"/>
    </source>
</evidence>
<feature type="transmembrane region" description="Helical" evidence="2">
    <location>
        <begin position="390"/>
        <end position="408"/>
    </location>
</feature>
<dbReference type="InterPro" id="IPR021840">
    <property type="entry name" value="DUF3433"/>
</dbReference>
<feature type="transmembrane region" description="Helical" evidence="2">
    <location>
        <begin position="350"/>
        <end position="370"/>
    </location>
</feature>
<organism evidence="3 4">
    <name type="scientific">Lasiosphaeris hirsuta</name>
    <dbReference type="NCBI Taxonomy" id="260670"/>
    <lineage>
        <taxon>Eukaryota</taxon>
        <taxon>Fungi</taxon>
        <taxon>Dikarya</taxon>
        <taxon>Ascomycota</taxon>
        <taxon>Pezizomycotina</taxon>
        <taxon>Sordariomycetes</taxon>
        <taxon>Sordariomycetidae</taxon>
        <taxon>Sordariales</taxon>
        <taxon>Lasiosphaeriaceae</taxon>
        <taxon>Lasiosphaeris</taxon>
    </lineage>
</organism>
<gene>
    <name evidence="3" type="ORF">B0H67DRAFT_151503</name>
</gene>
<dbReference type="PANTHER" id="PTHR37544">
    <property type="entry name" value="SPRAY-RELATED"/>
    <property type="match status" value="1"/>
</dbReference>
<keyword evidence="2" id="KW-0812">Transmembrane</keyword>
<reference evidence="3" key="1">
    <citation type="submission" date="2023-06" db="EMBL/GenBank/DDBJ databases">
        <title>Genome-scale phylogeny and comparative genomics of the fungal order Sordariales.</title>
        <authorList>
            <consortium name="Lawrence Berkeley National Laboratory"/>
            <person name="Hensen N."/>
            <person name="Bonometti L."/>
            <person name="Westerberg I."/>
            <person name="Brannstrom I.O."/>
            <person name="Guillou S."/>
            <person name="Cros-Aarteil S."/>
            <person name="Calhoun S."/>
            <person name="Haridas S."/>
            <person name="Kuo A."/>
            <person name="Mondo S."/>
            <person name="Pangilinan J."/>
            <person name="Riley R."/>
            <person name="Labutti K."/>
            <person name="Andreopoulos B."/>
            <person name="Lipzen A."/>
            <person name="Chen C."/>
            <person name="Yanf M."/>
            <person name="Daum C."/>
            <person name="Ng V."/>
            <person name="Clum A."/>
            <person name="Steindorff A."/>
            <person name="Ohm R."/>
            <person name="Martin F."/>
            <person name="Silar P."/>
            <person name="Natvig D."/>
            <person name="Lalanne C."/>
            <person name="Gautier V."/>
            <person name="Ament-Velasquez S.L."/>
            <person name="Kruys A."/>
            <person name="Hutchinson M.I."/>
            <person name="Powell A.J."/>
            <person name="Barry K."/>
            <person name="Miller A.N."/>
            <person name="Grigoriev I.V."/>
            <person name="Debuchy R."/>
            <person name="Gladieux P."/>
            <person name="Thoren M.H."/>
            <person name="Johannesson H."/>
        </authorList>
    </citation>
    <scope>NUCLEOTIDE SEQUENCE</scope>
    <source>
        <strain evidence="3">SMH4607-1</strain>
    </source>
</reference>
<feature type="transmembrane region" description="Helical" evidence="2">
    <location>
        <begin position="77"/>
        <end position="98"/>
    </location>
</feature>
<dbReference type="EMBL" id="JAUKUA010000003">
    <property type="protein sequence ID" value="KAK0719442.1"/>
    <property type="molecule type" value="Genomic_DNA"/>
</dbReference>
<keyword evidence="4" id="KW-1185">Reference proteome</keyword>
<feature type="transmembrane region" description="Helical" evidence="2">
    <location>
        <begin position="212"/>
        <end position="235"/>
    </location>
</feature>
<evidence type="ECO:0000313" key="3">
    <source>
        <dbReference type="EMBL" id="KAK0719442.1"/>
    </source>
</evidence>
<evidence type="ECO:0000256" key="2">
    <source>
        <dbReference type="SAM" id="Phobius"/>
    </source>
</evidence>
<feature type="region of interest" description="Disordered" evidence="1">
    <location>
        <begin position="1"/>
        <end position="59"/>
    </location>
</feature>
<sequence>MASIQMVELQKPENEEVADHVKVEPESLGGPEPCDKAPETSNLDISPNEIGSNNGEELEDSNRLDDFSFRPMVLKPWFLSLVIGFNVIIIGLLVTLWIKPEFDLDSEWAYFVIQIFPTIIGTITMATLGAIINALSRITPFLRCARPTGDSAATSILLQYVPLLGLTDSVQSRNWMLFCANLISWLGYSVLGLKAALLSASINDGFAVTTYWTLYTLLAAYFIITVFIVCIAVFLHNRPTGLREEWDTVNIADHLALFRQSDFLDSFEGSCIATRQSMMEALGKMQIKLGFWSQDGHEKKWFGFKRLDPGSVQVVESPQKPEEDDRTFSIEQLSRCRFNSVFSIMQRLPLIYFTTTAIVIFIGFIIALALGSMQTERNTFDLPLSPGVSAFLFNFFLTFVLDLYSLFWEDIYLFSAITEPYVNMGKPHGATADGALLLNYTSSPRPIAIFDAAGRGHWKVVRTASIALLQRLLPIIAGASIAVGGSADDSGISRIQFSAPMSIIVIIYLAVYIAIIPYEVYESGYSRHLPRDCLTMADLLSWTCSSHILRQDSISLDPDSPETGLLGGNPLDTSADEPQNQKWYMEARLRLAQQRYSFGLESVPFKDGTYTVGIKCSDAETPELHRASKRICRRIARLGDVDAERVGSNEETSYKIAGASKFTIICAEEDNRDVSRQGGPLMAQNAAREVGQDDESPP</sequence>
<comment type="caution">
    <text evidence="3">The sequence shown here is derived from an EMBL/GenBank/DDBJ whole genome shotgun (WGS) entry which is preliminary data.</text>
</comment>